<feature type="compositionally biased region" description="Basic residues" evidence="11">
    <location>
        <begin position="270"/>
        <end position="279"/>
    </location>
</feature>
<evidence type="ECO:0000259" key="12">
    <source>
        <dbReference type="Pfam" id="PF03372"/>
    </source>
</evidence>
<dbReference type="PANTHER" id="PTHR15822:SF4">
    <property type="entry name" value="TYROSYL-DNA PHOSPHODIESTERASE 2"/>
    <property type="match status" value="1"/>
</dbReference>
<evidence type="ECO:0000313" key="14">
    <source>
        <dbReference type="Proteomes" id="UP001342314"/>
    </source>
</evidence>
<evidence type="ECO:0000256" key="7">
    <source>
        <dbReference type="ARBA" id="ARBA00022801"/>
    </source>
</evidence>
<evidence type="ECO:0000256" key="1">
    <source>
        <dbReference type="ARBA" id="ARBA00001936"/>
    </source>
</evidence>
<feature type="region of interest" description="Disordered" evidence="11">
    <location>
        <begin position="1"/>
        <end position="24"/>
    </location>
</feature>
<dbReference type="AlphaFoldDB" id="A0AAV5GQT2"/>
<keyword evidence="14" id="KW-1185">Reference proteome</keyword>
<feature type="region of interest" description="Disordered" evidence="11">
    <location>
        <begin position="267"/>
        <end position="337"/>
    </location>
</feature>
<accession>A0AAV5GQT2</accession>
<evidence type="ECO:0000256" key="6">
    <source>
        <dbReference type="ARBA" id="ARBA00022763"/>
    </source>
</evidence>
<dbReference type="Gene3D" id="3.60.10.10">
    <property type="entry name" value="Endonuclease/exonuclease/phosphatase"/>
    <property type="match status" value="1"/>
</dbReference>
<proteinExistence type="predicted"/>
<organism evidence="13 14">
    <name type="scientific">Rhodotorula paludigena</name>
    <dbReference type="NCBI Taxonomy" id="86838"/>
    <lineage>
        <taxon>Eukaryota</taxon>
        <taxon>Fungi</taxon>
        <taxon>Dikarya</taxon>
        <taxon>Basidiomycota</taxon>
        <taxon>Pucciniomycotina</taxon>
        <taxon>Microbotryomycetes</taxon>
        <taxon>Sporidiobolales</taxon>
        <taxon>Sporidiobolaceae</taxon>
        <taxon>Rhodotorula</taxon>
    </lineage>
</organism>
<evidence type="ECO:0000256" key="4">
    <source>
        <dbReference type="ARBA" id="ARBA00022722"/>
    </source>
</evidence>
<evidence type="ECO:0000313" key="13">
    <source>
        <dbReference type="EMBL" id="GJN91871.1"/>
    </source>
</evidence>
<dbReference type="PANTHER" id="PTHR15822">
    <property type="entry name" value="TRAF AND TNF RECEPTOR-ASSOCIATED PROTEIN"/>
    <property type="match status" value="1"/>
</dbReference>
<dbReference type="InterPro" id="IPR051547">
    <property type="entry name" value="TDP2-like"/>
</dbReference>
<keyword evidence="6" id="KW-0227">DNA damage</keyword>
<dbReference type="EMBL" id="BQKY01000009">
    <property type="protein sequence ID" value="GJN91871.1"/>
    <property type="molecule type" value="Genomic_DNA"/>
</dbReference>
<dbReference type="SUPFAM" id="SSF56219">
    <property type="entry name" value="DNase I-like"/>
    <property type="match status" value="1"/>
</dbReference>
<dbReference type="Proteomes" id="UP001342314">
    <property type="component" value="Unassembled WGS sequence"/>
</dbReference>
<feature type="compositionally biased region" description="Low complexity" evidence="11">
    <location>
        <begin position="236"/>
        <end position="249"/>
    </location>
</feature>
<comment type="subcellular location">
    <subcellularLocation>
        <location evidence="3">Nucleus</location>
        <location evidence="3">PML body</location>
    </subcellularLocation>
</comment>
<comment type="cofactor">
    <cofactor evidence="1">
        <name>Mn(2+)</name>
        <dbReference type="ChEBI" id="CHEBI:29035"/>
    </cofactor>
</comment>
<evidence type="ECO:0000256" key="9">
    <source>
        <dbReference type="ARBA" id="ARBA00023204"/>
    </source>
</evidence>
<evidence type="ECO:0000256" key="8">
    <source>
        <dbReference type="ARBA" id="ARBA00022842"/>
    </source>
</evidence>
<dbReference type="InterPro" id="IPR005135">
    <property type="entry name" value="Endo/exonuclease/phosphatase"/>
</dbReference>
<keyword evidence="4" id="KW-0540">Nuclease</keyword>
<feature type="compositionally biased region" description="Basic and acidic residues" evidence="11">
    <location>
        <begin position="1"/>
        <end position="12"/>
    </location>
</feature>
<evidence type="ECO:0000256" key="5">
    <source>
        <dbReference type="ARBA" id="ARBA00022723"/>
    </source>
</evidence>
<name>A0AAV5GQT2_9BASI</name>
<dbReference type="GO" id="GO:0005737">
    <property type="term" value="C:cytoplasm"/>
    <property type="evidence" value="ECO:0007669"/>
    <property type="project" value="TreeGrafter"/>
</dbReference>
<dbReference type="GO" id="GO:0046872">
    <property type="term" value="F:metal ion binding"/>
    <property type="evidence" value="ECO:0007669"/>
    <property type="project" value="UniProtKB-KW"/>
</dbReference>
<dbReference type="GO" id="GO:0006302">
    <property type="term" value="P:double-strand break repair"/>
    <property type="evidence" value="ECO:0007669"/>
    <property type="project" value="TreeGrafter"/>
</dbReference>
<evidence type="ECO:0000256" key="11">
    <source>
        <dbReference type="SAM" id="MobiDB-lite"/>
    </source>
</evidence>
<comment type="caution">
    <text evidence="13">The sequence shown here is derived from an EMBL/GenBank/DDBJ whole genome shotgun (WGS) entry which is preliminary data.</text>
</comment>
<evidence type="ECO:0000256" key="3">
    <source>
        <dbReference type="ARBA" id="ARBA00004322"/>
    </source>
</evidence>
<keyword evidence="5" id="KW-0479">Metal-binding</keyword>
<evidence type="ECO:0000256" key="10">
    <source>
        <dbReference type="ARBA" id="ARBA00023242"/>
    </source>
</evidence>
<dbReference type="GO" id="GO:0070260">
    <property type="term" value="F:5'-tyrosyl-DNA phosphodiesterase activity"/>
    <property type="evidence" value="ECO:0007669"/>
    <property type="project" value="TreeGrafter"/>
</dbReference>
<comment type="cofactor">
    <cofactor evidence="2">
        <name>Mg(2+)</name>
        <dbReference type="ChEBI" id="CHEBI:18420"/>
    </cofactor>
</comment>
<keyword evidence="10" id="KW-0539">Nucleus</keyword>
<gene>
    <name evidence="13" type="ORF">Rhopal_004896-T1</name>
</gene>
<feature type="region of interest" description="Disordered" evidence="11">
    <location>
        <begin position="220"/>
        <end position="253"/>
    </location>
</feature>
<keyword evidence="7" id="KW-0378">Hydrolase</keyword>
<feature type="compositionally biased region" description="Basic and acidic residues" evidence="11">
    <location>
        <begin position="326"/>
        <end position="337"/>
    </location>
</feature>
<dbReference type="GO" id="GO:0004518">
    <property type="term" value="F:nuclease activity"/>
    <property type="evidence" value="ECO:0007669"/>
    <property type="project" value="UniProtKB-KW"/>
</dbReference>
<keyword evidence="9" id="KW-0234">DNA repair</keyword>
<dbReference type="InterPro" id="IPR036691">
    <property type="entry name" value="Endo/exonu/phosph_ase_sf"/>
</dbReference>
<evidence type="ECO:0000256" key="2">
    <source>
        <dbReference type="ARBA" id="ARBA00001946"/>
    </source>
</evidence>
<dbReference type="GO" id="GO:0003697">
    <property type="term" value="F:single-stranded DNA binding"/>
    <property type="evidence" value="ECO:0007669"/>
    <property type="project" value="TreeGrafter"/>
</dbReference>
<feature type="domain" description="Endonuclease/exonuclease/phosphatase" evidence="12">
    <location>
        <begin position="30"/>
        <end position="342"/>
    </location>
</feature>
<reference evidence="13 14" key="1">
    <citation type="submission" date="2021-12" db="EMBL/GenBank/DDBJ databases">
        <title>High titer production of polyol ester of fatty acids by Rhodotorula paludigena BS15 towards product separation-free biomass refinery.</title>
        <authorList>
            <person name="Mano J."/>
            <person name="Ono H."/>
            <person name="Tanaka T."/>
            <person name="Naito K."/>
            <person name="Sushida H."/>
            <person name="Ike M."/>
            <person name="Tokuyasu K."/>
            <person name="Kitaoka M."/>
        </authorList>
    </citation>
    <scope>NUCLEOTIDE SEQUENCE [LARGE SCALE GENOMIC DNA]</scope>
    <source>
        <strain evidence="13 14">BS15</strain>
    </source>
</reference>
<keyword evidence="8" id="KW-0460">Magnesium</keyword>
<protein>
    <recommendedName>
        <fullName evidence="12">Endonuclease/exonuclease/phosphatase domain-containing protein</fullName>
    </recommendedName>
</protein>
<sequence length="354" mass="38603">MPKDKAVKEALAHGKRTHTRPDKPHQLTVLTYNTWSSSPTHHPAQSRAILDLLSSSRADLIALQEVSAAFFARLCAEPFFRTGAGDWLVTTPDEYWRAAGPGAPADRRGKVGEEEACVVLLRRELVGRLSEVGVLRLERARDEGAKAAIALRLFDGDAERLRVVTSHFSSLPHNAPLRSRQYRSCLAWLDSPSSSMSSSSSHSTTTRLFLGDFNASTPAEFSPLTSPPHSLVDACPSAPSSSTAPSTSAQEASFRAPPTFGHLYPWVHPSSRKPRKPRRIDRVYYSSPPPSSRGSSHSSGWALRPAEGGEHAYEQLGGTEAVRGPQGKDRAGRAGKRWASDHEAVRVSFEWVPA</sequence>
<dbReference type="Pfam" id="PF03372">
    <property type="entry name" value="Exo_endo_phos"/>
    <property type="match status" value="1"/>
</dbReference>